<evidence type="ECO:0000313" key="2">
    <source>
        <dbReference type="EMBL" id="KAF4312127.1"/>
    </source>
</evidence>
<accession>A0A8H4J5F4</accession>
<organism evidence="2 3">
    <name type="scientific">Botryosphaeria dothidea</name>
    <dbReference type="NCBI Taxonomy" id="55169"/>
    <lineage>
        <taxon>Eukaryota</taxon>
        <taxon>Fungi</taxon>
        <taxon>Dikarya</taxon>
        <taxon>Ascomycota</taxon>
        <taxon>Pezizomycotina</taxon>
        <taxon>Dothideomycetes</taxon>
        <taxon>Dothideomycetes incertae sedis</taxon>
        <taxon>Botryosphaeriales</taxon>
        <taxon>Botryosphaeriaceae</taxon>
        <taxon>Botryosphaeria</taxon>
    </lineage>
</organism>
<dbReference type="Proteomes" id="UP000572817">
    <property type="component" value="Unassembled WGS sequence"/>
</dbReference>
<protein>
    <submittedName>
        <fullName evidence="2">Uncharacterized protein</fullName>
    </submittedName>
</protein>
<evidence type="ECO:0000313" key="3">
    <source>
        <dbReference type="Proteomes" id="UP000572817"/>
    </source>
</evidence>
<feature type="compositionally biased region" description="Polar residues" evidence="1">
    <location>
        <begin position="1"/>
        <end position="10"/>
    </location>
</feature>
<evidence type="ECO:0000256" key="1">
    <source>
        <dbReference type="SAM" id="MobiDB-lite"/>
    </source>
</evidence>
<feature type="region of interest" description="Disordered" evidence="1">
    <location>
        <begin position="1"/>
        <end position="104"/>
    </location>
</feature>
<feature type="compositionally biased region" description="Basic and acidic residues" evidence="1">
    <location>
        <begin position="84"/>
        <end position="94"/>
    </location>
</feature>
<feature type="compositionally biased region" description="Pro residues" evidence="1">
    <location>
        <begin position="16"/>
        <end position="29"/>
    </location>
</feature>
<proteinExistence type="predicted"/>
<sequence length="124" mass="14075">MSNYHHSSTRGGDPYFVPPPQAYSAPPPGVSTQQLQRYQHGAEDNTSLAPWVAPPANPYRGDSYNSQHSHRSHRSNRSHRSRRSHYDDESPSQRHREKRPTIGDTLYMVWDAIVGAIRSPSGKR</sequence>
<reference evidence="2" key="1">
    <citation type="submission" date="2020-04" db="EMBL/GenBank/DDBJ databases">
        <title>Genome Assembly and Annotation of Botryosphaeria dothidea sdau 11-99, a Latent Pathogen of Apple Fruit Ring Rot in China.</title>
        <authorList>
            <person name="Yu C."/>
            <person name="Diao Y."/>
            <person name="Lu Q."/>
            <person name="Zhao J."/>
            <person name="Cui S."/>
            <person name="Peng C."/>
            <person name="He B."/>
            <person name="Liu H."/>
        </authorList>
    </citation>
    <scope>NUCLEOTIDE SEQUENCE [LARGE SCALE GENOMIC DNA]</scope>
    <source>
        <strain evidence="2">Sdau11-99</strain>
    </source>
</reference>
<dbReference type="OrthoDB" id="3946305at2759"/>
<keyword evidence="3" id="KW-1185">Reference proteome</keyword>
<dbReference type="EMBL" id="WWBZ02000007">
    <property type="protein sequence ID" value="KAF4312127.1"/>
    <property type="molecule type" value="Genomic_DNA"/>
</dbReference>
<gene>
    <name evidence="2" type="ORF">GTA08_BOTSDO12203</name>
</gene>
<name>A0A8H4J5F4_9PEZI</name>
<comment type="caution">
    <text evidence="2">The sequence shown here is derived from an EMBL/GenBank/DDBJ whole genome shotgun (WGS) entry which is preliminary data.</text>
</comment>
<feature type="compositionally biased region" description="Basic residues" evidence="1">
    <location>
        <begin position="68"/>
        <end position="83"/>
    </location>
</feature>
<dbReference type="AlphaFoldDB" id="A0A8H4J5F4"/>